<dbReference type="GO" id="GO:0004222">
    <property type="term" value="F:metalloendopeptidase activity"/>
    <property type="evidence" value="ECO:0007669"/>
    <property type="project" value="InterPro"/>
</dbReference>
<evidence type="ECO:0000313" key="14">
    <source>
        <dbReference type="Proteomes" id="UP000302218"/>
    </source>
</evidence>
<protein>
    <recommendedName>
        <fullName evidence="12">Peptidase M48 domain-containing protein</fullName>
    </recommendedName>
</protein>
<keyword evidence="4" id="KW-0479">Metal-binding</keyword>
<reference evidence="14" key="1">
    <citation type="submission" date="2019-05" db="EMBL/GenBank/DDBJ databases">
        <title>Genome sequence and methylation pattern of the halophilic Archaeon Natrinema versiforme BOL5-4.</title>
        <authorList>
            <person name="DasSarma P."/>
            <person name="Anton B.P."/>
            <person name="DasSarma S.L."/>
            <person name="Martinez F.L."/>
            <person name="Guzman D."/>
            <person name="Roberts R.J."/>
            <person name="DasSarma S."/>
        </authorList>
    </citation>
    <scope>NUCLEOTIDE SEQUENCE [LARGE SCALE GENOMIC DNA]</scope>
    <source>
        <strain evidence="14">BOL5-4</strain>
    </source>
</reference>
<keyword evidence="2 10" id="KW-0645">Protease</keyword>
<dbReference type="EMBL" id="CP040330">
    <property type="protein sequence ID" value="QCS43059.1"/>
    <property type="molecule type" value="Genomic_DNA"/>
</dbReference>
<evidence type="ECO:0000259" key="12">
    <source>
        <dbReference type="Pfam" id="PF01435"/>
    </source>
</evidence>
<dbReference type="KEGG" id="nvr:FEJ81_12095"/>
<keyword evidence="8 10" id="KW-0482">Metalloprotease</keyword>
<organism evidence="13 14">
    <name type="scientific">Natrinema versiforme</name>
    <dbReference type="NCBI Taxonomy" id="88724"/>
    <lineage>
        <taxon>Archaea</taxon>
        <taxon>Methanobacteriati</taxon>
        <taxon>Methanobacteriota</taxon>
        <taxon>Stenosarchaea group</taxon>
        <taxon>Halobacteria</taxon>
        <taxon>Halobacteriales</taxon>
        <taxon>Natrialbaceae</taxon>
        <taxon>Natrinema</taxon>
    </lineage>
</organism>
<dbReference type="GO" id="GO:0046872">
    <property type="term" value="F:metal ion binding"/>
    <property type="evidence" value="ECO:0007669"/>
    <property type="project" value="UniProtKB-KW"/>
</dbReference>
<dbReference type="Proteomes" id="UP000302218">
    <property type="component" value="Chromosome"/>
</dbReference>
<evidence type="ECO:0000256" key="1">
    <source>
        <dbReference type="ARBA" id="ARBA00022475"/>
    </source>
</evidence>
<keyword evidence="9 11" id="KW-0472">Membrane</keyword>
<comment type="similarity">
    <text evidence="10">Belongs to the peptidase M48 family.</text>
</comment>
<keyword evidence="7 11" id="KW-1133">Transmembrane helix</keyword>
<dbReference type="InterPro" id="IPR050083">
    <property type="entry name" value="HtpX_protease"/>
</dbReference>
<evidence type="ECO:0000256" key="6">
    <source>
        <dbReference type="ARBA" id="ARBA00022833"/>
    </source>
</evidence>
<comment type="cofactor">
    <cofactor evidence="10">
        <name>Zn(2+)</name>
        <dbReference type="ChEBI" id="CHEBI:29105"/>
    </cofactor>
    <text evidence="10">Binds 1 zinc ion per subunit.</text>
</comment>
<keyword evidence="3 11" id="KW-0812">Transmembrane</keyword>
<evidence type="ECO:0000256" key="5">
    <source>
        <dbReference type="ARBA" id="ARBA00022801"/>
    </source>
</evidence>
<dbReference type="GO" id="GO:0006508">
    <property type="term" value="P:proteolysis"/>
    <property type="evidence" value="ECO:0007669"/>
    <property type="project" value="UniProtKB-KW"/>
</dbReference>
<evidence type="ECO:0000256" key="3">
    <source>
        <dbReference type="ARBA" id="ARBA00022692"/>
    </source>
</evidence>
<gene>
    <name evidence="13" type="ORF">FEJ81_12095</name>
</gene>
<sequence length="137" mass="14688">MSVETIRLTQLPTDLVPNTFLDRDGVIYYPSSVFDIVGIGLAIVGQIAVGIFTRGRELAADRAAATALGDPRALAAALERLANATEAKPSVDLRRQARATNAITVLPPSRADRRFSGLFSTHPPVETRLAHLRSLVA</sequence>
<keyword evidence="1" id="KW-1003">Cell membrane</keyword>
<dbReference type="InterPro" id="IPR001915">
    <property type="entry name" value="Peptidase_M48"/>
</dbReference>
<dbReference type="PANTHER" id="PTHR43221:SF2">
    <property type="entry name" value="PROTEASE HTPX HOMOLOG"/>
    <property type="match status" value="1"/>
</dbReference>
<feature type="transmembrane region" description="Helical" evidence="11">
    <location>
        <begin position="27"/>
        <end position="52"/>
    </location>
</feature>
<keyword evidence="6 10" id="KW-0862">Zinc</keyword>
<accession>A0A4P8WHZ1</accession>
<feature type="domain" description="Peptidase M48" evidence="12">
    <location>
        <begin position="41"/>
        <end position="135"/>
    </location>
</feature>
<evidence type="ECO:0000256" key="9">
    <source>
        <dbReference type="ARBA" id="ARBA00023136"/>
    </source>
</evidence>
<evidence type="ECO:0000256" key="2">
    <source>
        <dbReference type="ARBA" id="ARBA00022670"/>
    </source>
</evidence>
<proteinExistence type="inferred from homology"/>
<evidence type="ECO:0000256" key="11">
    <source>
        <dbReference type="SAM" id="Phobius"/>
    </source>
</evidence>
<dbReference type="PANTHER" id="PTHR43221">
    <property type="entry name" value="PROTEASE HTPX"/>
    <property type="match status" value="1"/>
</dbReference>
<evidence type="ECO:0000256" key="8">
    <source>
        <dbReference type="ARBA" id="ARBA00023049"/>
    </source>
</evidence>
<dbReference type="Pfam" id="PF01435">
    <property type="entry name" value="Peptidase_M48"/>
    <property type="match status" value="1"/>
</dbReference>
<dbReference type="AlphaFoldDB" id="A0A4P8WHZ1"/>
<keyword evidence="5 10" id="KW-0378">Hydrolase</keyword>
<evidence type="ECO:0000256" key="7">
    <source>
        <dbReference type="ARBA" id="ARBA00022989"/>
    </source>
</evidence>
<name>A0A4P8WHZ1_9EURY</name>
<evidence type="ECO:0000256" key="4">
    <source>
        <dbReference type="ARBA" id="ARBA00022723"/>
    </source>
</evidence>
<evidence type="ECO:0000256" key="10">
    <source>
        <dbReference type="RuleBase" id="RU003983"/>
    </source>
</evidence>
<evidence type="ECO:0000313" key="13">
    <source>
        <dbReference type="EMBL" id="QCS43059.1"/>
    </source>
</evidence>